<dbReference type="EMBL" id="JBHUGS010000001">
    <property type="protein sequence ID" value="MFD1949521.1"/>
    <property type="molecule type" value="Genomic_DNA"/>
</dbReference>
<sequence length="239" mass="25794">MGEDGLKASPRGLVPSWAIGIAVIVLAVAAGLIGYRYYTSRYEVQTDDGGRAVAEAVVTSFMPMGDLRVSRIGGIAQSVASDTRMGGMLVSNRVMKAPFEASYFVDLSRLDRRDYRWDARSRTLIVTVPDVRVDAVNVDESRMTVDRTSGLFVSRAAMAALQKQASAGAQAVARREANKPERLAAARRNGRAQIAALLVRPLRIAGVDATVRVRYEGEPGGDDAQLDRSRSIAEILALP</sequence>
<protein>
    <submittedName>
        <fullName evidence="2">DUF4230 domain-containing protein</fullName>
    </submittedName>
</protein>
<dbReference type="RefSeq" id="WP_380927053.1">
    <property type="nucleotide sequence ID" value="NZ_JBHUGS010000001.1"/>
</dbReference>
<dbReference type="Proteomes" id="UP001597400">
    <property type="component" value="Unassembled WGS sequence"/>
</dbReference>
<evidence type="ECO:0000256" key="1">
    <source>
        <dbReference type="SAM" id="Phobius"/>
    </source>
</evidence>
<dbReference type="InterPro" id="IPR025324">
    <property type="entry name" value="DUF4230"/>
</dbReference>
<gene>
    <name evidence="2" type="ORF">ACFSGX_01910</name>
</gene>
<feature type="transmembrane region" description="Helical" evidence="1">
    <location>
        <begin position="12"/>
        <end position="35"/>
    </location>
</feature>
<evidence type="ECO:0000313" key="2">
    <source>
        <dbReference type="EMBL" id="MFD1949521.1"/>
    </source>
</evidence>
<keyword evidence="3" id="KW-1185">Reference proteome</keyword>
<dbReference type="Pfam" id="PF14014">
    <property type="entry name" value="DUF4230"/>
    <property type="match status" value="1"/>
</dbReference>
<evidence type="ECO:0000313" key="3">
    <source>
        <dbReference type="Proteomes" id="UP001597400"/>
    </source>
</evidence>
<proteinExistence type="predicted"/>
<keyword evidence="1" id="KW-0812">Transmembrane</keyword>
<reference evidence="3" key="1">
    <citation type="journal article" date="2019" name="Int. J. Syst. Evol. Microbiol.">
        <title>The Global Catalogue of Microorganisms (GCM) 10K type strain sequencing project: providing services to taxonomists for standard genome sequencing and annotation.</title>
        <authorList>
            <consortium name="The Broad Institute Genomics Platform"/>
            <consortium name="The Broad Institute Genome Sequencing Center for Infectious Disease"/>
            <person name="Wu L."/>
            <person name="Ma J."/>
        </authorList>
    </citation>
    <scope>NUCLEOTIDE SEQUENCE [LARGE SCALE GENOMIC DNA]</scope>
    <source>
        <strain evidence="3">CGMCC 1.12702</strain>
    </source>
</reference>
<organism evidence="2 3">
    <name type="scientific">Sphingomonas arantia</name>
    <dbReference type="NCBI Taxonomy" id="1460676"/>
    <lineage>
        <taxon>Bacteria</taxon>
        <taxon>Pseudomonadati</taxon>
        <taxon>Pseudomonadota</taxon>
        <taxon>Alphaproteobacteria</taxon>
        <taxon>Sphingomonadales</taxon>
        <taxon>Sphingomonadaceae</taxon>
        <taxon>Sphingomonas</taxon>
    </lineage>
</organism>
<comment type="caution">
    <text evidence="2">The sequence shown here is derived from an EMBL/GenBank/DDBJ whole genome shotgun (WGS) entry which is preliminary data.</text>
</comment>
<keyword evidence="1" id="KW-1133">Transmembrane helix</keyword>
<keyword evidence="1" id="KW-0472">Membrane</keyword>
<accession>A0ABW4TU98</accession>
<name>A0ABW4TU98_9SPHN</name>